<keyword evidence="3" id="KW-1185">Reference proteome</keyword>
<evidence type="ECO:0000313" key="1">
    <source>
        <dbReference type="EMBL" id="JAV92211.1"/>
    </source>
</evidence>
<dbReference type="EMBL" id="VVIM01000004">
    <property type="protein sequence ID" value="KAB0800664.1"/>
    <property type="molecule type" value="Genomic_DNA"/>
</dbReference>
<organism evidence="1">
    <name type="scientific">Photinus pyralis</name>
    <name type="common">Common eastern firefly</name>
    <name type="synonym">Lampyris pyralis</name>
    <dbReference type="NCBI Taxonomy" id="7054"/>
    <lineage>
        <taxon>Eukaryota</taxon>
        <taxon>Metazoa</taxon>
        <taxon>Ecdysozoa</taxon>
        <taxon>Arthropoda</taxon>
        <taxon>Hexapoda</taxon>
        <taxon>Insecta</taxon>
        <taxon>Pterygota</taxon>
        <taxon>Neoptera</taxon>
        <taxon>Endopterygota</taxon>
        <taxon>Coleoptera</taxon>
        <taxon>Polyphaga</taxon>
        <taxon>Elateriformia</taxon>
        <taxon>Elateroidea</taxon>
        <taxon>Lampyridae</taxon>
        <taxon>Lampyrinae</taxon>
        <taxon>Photinus</taxon>
    </lineage>
</organism>
<name>A0A1Y1N2T3_PHOPY</name>
<sequence>MDCNKIEEDKDSVVSDRCWEEKHKGDSRKWLIRDGSRRNSSGQASVMRADYIFPESDERYFIGKRRAMIKQKLFEEVAYEIIDESKVPPPVEEYCTEYDTQFHYPQYDSNKKVERNTELFLKYPLYSSEAATFYKCQLNKCPRGEAAIDGYTSSKTPFRKCSEFTKEQSGDLSF</sequence>
<dbReference type="AlphaFoldDB" id="A0A1Y1N2T3"/>
<evidence type="ECO:0000313" key="3">
    <source>
        <dbReference type="Proteomes" id="UP000327044"/>
    </source>
</evidence>
<gene>
    <name evidence="2" type="ORF">PPYR_06403</name>
</gene>
<evidence type="ECO:0000313" key="2">
    <source>
        <dbReference type="EMBL" id="KAB0800664.1"/>
    </source>
</evidence>
<proteinExistence type="predicted"/>
<dbReference type="Proteomes" id="UP000327044">
    <property type="component" value="Unassembled WGS sequence"/>
</dbReference>
<dbReference type="EMBL" id="GEZM01014038">
    <property type="protein sequence ID" value="JAV92211.1"/>
    <property type="molecule type" value="Transcribed_RNA"/>
</dbReference>
<protein>
    <submittedName>
        <fullName evidence="1">Uncharacterized protein</fullName>
    </submittedName>
</protein>
<reference evidence="2" key="3">
    <citation type="submission" date="2019-08" db="EMBL/GenBank/DDBJ databases">
        <authorList>
            <consortium name="Photinus pyralis genome working group"/>
            <person name="Fallon T.R."/>
            <person name="Sander Lower S.E."/>
            <person name="Weng J.-K."/>
        </authorList>
    </citation>
    <scope>NUCLEOTIDE SEQUENCE</scope>
    <source>
        <strain evidence="2">1611_PpyrPB1</strain>
        <tissue evidence="2">Whole body</tissue>
    </source>
</reference>
<accession>A0A1Y1N2T3</accession>
<dbReference type="InParanoid" id="A0A1Y1N2T3"/>
<dbReference type="OrthoDB" id="2120499at2759"/>
<reference evidence="1" key="1">
    <citation type="journal article" date="2016" name="Sci. Rep.">
        <title>Molecular characterization of firefly nuptial gifts: a multi-omics approach sheds light on postcopulatory sexual selection.</title>
        <authorList>
            <person name="Al-Wathiqui N."/>
            <person name="Fallon T.R."/>
            <person name="South A."/>
            <person name="Weng J.K."/>
            <person name="Lewis S.M."/>
        </authorList>
    </citation>
    <scope>NUCLEOTIDE SEQUENCE</scope>
</reference>
<reference evidence="2 3" key="2">
    <citation type="journal article" date="2018" name="Elife">
        <title>Firefly genomes illuminate parallel origins of bioluminescence in beetles.</title>
        <authorList>
            <person name="Fallon T.R."/>
            <person name="Lower S.E."/>
            <person name="Chang C.H."/>
            <person name="Bessho-Uehara M."/>
            <person name="Martin G.J."/>
            <person name="Bewick A.J."/>
            <person name="Behringer M."/>
            <person name="Debat H.J."/>
            <person name="Wong I."/>
            <person name="Day J.C."/>
            <person name="Suvorov A."/>
            <person name="Silva C.J."/>
            <person name="Stanger-Hall K.F."/>
            <person name="Hall D.W."/>
            <person name="Schmitz R.J."/>
            <person name="Nelson D.R."/>
            <person name="Lewis S.M."/>
            <person name="Shigenobu S."/>
            <person name="Bybee S.M."/>
            <person name="Larracuente A.M."/>
            <person name="Oba Y."/>
            <person name="Weng J.K."/>
        </authorList>
    </citation>
    <scope>NUCLEOTIDE SEQUENCE [LARGE SCALE GENOMIC DNA]</scope>
    <source>
        <strain evidence="2">1611_PpyrPB1</strain>
        <tissue evidence="2">Whole body</tissue>
    </source>
</reference>